<proteinExistence type="predicted"/>
<organism evidence="5 6">
    <name type="scientific">Phytophthora kernoviae</name>
    <dbReference type="NCBI Taxonomy" id="325452"/>
    <lineage>
        <taxon>Eukaryota</taxon>
        <taxon>Sar</taxon>
        <taxon>Stramenopiles</taxon>
        <taxon>Oomycota</taxon>
        <taxon>Peronosporomycetes</taxon>
        <taxon>Peronosporales</taxon>
        <taxon>Peronosporaceae</taxon>
        <taxon>Phytophthora</taxon>
    </lineage>
</organism>
<evidence type="ECO:0000313" key="7">
    <source>
        <dbReference type="Proteomes" id="UP000285883"/>
    </source>
</evidence>
<dbReference type="Proteomes" id="UP000285883">
    <property type="component" value="Unassembled WGS sequence"/>
</dbReference>
<dbReference type="Proteomes" id="UP000792063">
    <property type="component" value="Unassembled WGS sequence"/>
</dbReference>
<gene>
    <name evidence="4" type="ORF">BBI17_007594</name>
    <name evidence="5" type="ORF">BBO99_00007816</name>
    <name evidence="2" type="ORF">JM16_007220</name>
    <name evidence="3" type="ORF">JM18_007145</name>
</gene>
<evidence type="ECO:0000313" key="5">
    <source>
        <dbReference type="EMBL" id="RLN76100.1"/>
    </source>
</evidence>
<dbReference type="EMBL" id="MAYM02000171">
    <property type="protein sequence ID" value="RLN45385.1"/>
    <property type="molecule type" value="Genomic_DNA"/>
</dbReference>
<dbReference type="InterPro" id="IPR014807">
    <property type="entry name" value="Coa1"/>
</dbReference>
<name>A0A3R7JW90_9STRA</name>
<evidence type="ECO:0000313" key="6">
    <source>
        <dbReference type="Proteomes" id="UP000285624"/>
    </source>
</evidence>
<accession>A0A3R7JW90</accession>
<evidence type="ECO:0000256" key="1">
    <source>
        <dbReference type="SAM" id="Phobius"/>
    </source>
</evidence>
<sequence length="278" mass="31039">MEYYLRSSMFDVINIILPSFQKRNNCFLAAKMSATWVLRRCASPLAVARIRASTAPYSALMAFGLIIAGAAGFGLYTLYQKFVGPFRSHFRSRDPFSGVSSNVDALNEMFGRSRRRSKSTMQDELGSLVQGMPLVVRSLVKTMFSFVGRAMQTSMQRAGELRRRTNEYVQANKRVRDQMGEDVSVGGPEQWMESTVNGVGRIEAVFPVSGAYGAAQVTMKASVDKGGSLNFQELKYRNRQTGEVIDLLRDSSVGGRRKTVIDADYVDLDNENSRSSRW</sequence>
<dbReference type="EMBL" id="JPWU03000293">
    <property type="protein sequence ID" value="KAG2520386.1"/>
    <property type="molecule type" value="Genomic_DNA"/>
</dbReference>
<reference evidence="2" key="3">
    <citation type="submission" date="2020-06" db="EMBL/GenBank/DDBJ databases">
        <authorList>
            <person name="Studholme D.J."/>
        </authorList>
    </citation>
    <scope>NUCLEOTIDE SEQUENCE</scope>
    <source>
        <strain evidence="2">NZFS 2646</strain>
        <strain evidence="3">NZFS 3630</strain>
    </source>
</reference>
<evidence type="ECO:0000313" key="4">
    <source>
        <dbReference type="EMBL" id="RLN45385.1"/>
    </source>
</evidence>
<dbReference type="EMBL" id="MBDN02000347">
    <property type="protein sequence ID" value="RLN76100.1"/>
    <property type="molecule type" value="Genomic_DNA"/>
</dbReference>
<keyword evidence="1" id="KW-1133">Transmembrane helix</keyword>
<dbReference type="EMBL" id="JPWV03000288">
    <property type="protein sequence ID" value="KAG2519266.1"/>
    <property type="molecule type" value="Genomic_DNA"/>
</dbReference>
<dbReference type="Proteomes" id="UP000285624">
    <property type="component" value="Unassembled WGS sequence"/>
</dbReference>
<reference evidence="6 7" key="2">
    <citation type="submission" date="2018-07" db="EMBL/GenBank/DDBJ databases">
        <title>Genome sequencing of oomycete isolates from Chile give support for New Zealand origin for Phytophthora kernoviae and make available the first Nothophytophthora sp. genome.</title>
        <authorList>
            <person name="Studholme D.J."/>
            <person name="Sanfuentes E."/>
            <person name="Panda P."/>
            <person name="Hill R."/>
            <person name="Sambles C."/>
            <person name="Grant M."/>
            <person name="Williams N.M."/>
            <person name="Mcdougal R.L."/>
        </authorList>
    </citation>
    <scope>NUCLEOTIDE SEQUENCE [LARGE SCALE GENOMIC DNA]</scope>
    <source>
        <strain evidence="4">Chile2</strain>
        <strain evidence="5">Chile4</strain>
    </source>
</reference>
<feature type="transmembrane region" description="Helical" evidence="1">
    <location>
        <begin position="59"/>
        <end position="79"/>
    </location>
</feature>
<reference evidence="2" key="1">
    <citation type="journal article" date="2015" name="Genom Data">
        <title>Genome sequences of six Phytophthora species associated with forests in New Zealand.</title>
        <authorList>
            <person name="Studholme D.J."/>
            <person name="McDougal R.L."/>
            <person name="Sambles C."/>
            <person name="Hansen E."/>
            <person name="Hardy G."/>
            <person name="Grant M."/>
            <person name="Ganley R.J."/>
            <person name="Williams N.M."/>
        </authorList>
    </citation>
    <scope>NUCLEOTIDE SEQUENCE</scope>
    <source>
        <strain evidence="2">NZFS 2646</strain>
        <strain evidence="3">NZFS 3630</strain>
    </source>
</reference>
<evidence type="ECO:0000313" key="3">
    <source>
        <dbReference type="EMBL" id="KAG2520386.1"/>
    </source>
</evidence>
<keyword evidence="1" id="KW-0812">Transmembrane</keyword>
<comment type="caution">
    <text evidence="5">The sequence shown here is derived from an EMBL/GenBank/DDBJ whole genome shotgun (WGS) entry which is preliminary data.</text>
</comment>
<dbReference type="Pfam" id="PF08695">
    <property type="entry name" value="Coa1"/>
    <property type="match status" value="1"/>
</dbReference>
<evidence type="ECO:0000313" key="2">
    <source>
        <dbReference type="EMBL" id="KAG2519266.1"/>
    </source>
</evidence>
<dbReference type="AlphaFoldDB" id="A0A3R7JW90"/>
<keyword evidence="6" id="KW-1185">Reference proteome</keyword>
<dbReference type="Proteomes" id="UP000785171">
    <property type="component" value="Unassembled WGS sequence"/>
</dbReference>
<keyword evidence="1" id="KW-0472">Membrane</keyword>
<protein>
    <submittedName>
        <fullName evidence="5">Uncharacterized protein</fullName>
    </submittedName>
</protein>